<dbReference type="Proteomes" id="UP000784294">
    <property type="component" value="Unassembled WGS sequence"/>
</dbReference>
<keyword evidence="2" id="KW-1185">Reference proteome</keyword>
<gene>
    <name evidence="1" type="ORF">PXEA_LOCUS8828</name>
</gene>
<sequence>MRTLYPTLAFSSLTALYPCVGNESRSVGSASYLPDSAHDLWIVSLWCTWFQHSQNIFSFAPSRSDGVCRRHYLLDRWLPSTLPPYTYSFALFKLVASSASDKVNSNSPTYSLDISAATYSLALASNFRWLALEAAQRLACFSDGEANSSADFKVGEQIIDNLDSDALLQFLRLHTDIWCLLAVPTKTVTEAILLCTTSQESKLAQTTTFAGQYSAYLFITAFRAAEAVLLRPGCLSSFSGLRLHRRGFGRYLISRLVEAGLWPESCRLAWSVYLSTQDTDIRNGLQGIEIQQLVQLVRELPLADFF</sequence>
<dbReference type="EMBL" id="CAAALY010024463">
    <property type="protein sequence ID" value="VEL15388.1"/>
    <property type="molecule type" value="Genomic_DNA"/>
</dbReference>
<proteinExistence type="predicted"/>
<organism evidence="1 2">
    <name type="scientific">Protopolystoma xenopodis</name>
    <dbReference type="NCBI Taxonomy" id="117903"/>
    <lineage>
        <taxon>Eukaryota</taxon>
        <taxon>Metazoa</taxon>
        <taxon>Spiralia</taxon>
        <taxon>Lophotrochozoa</taxon>
        <taxon>Platyhelminthes</taxon>
        <taxon>Monogenea</taxon>
        <taxon>Polyopisthocotylea</taxon>
        <taxon>Polystomatidea</taxon>
        <taxon>Polystomatidae</taxon>
        <taxon>Protopolystoma</taxon>
    </lineage>
</organism>
<reference evidence="1" key="1">
    <citation type="submission" date="2018-11" db="EMBL/GenBank/DDBJ databases">
        <authorList>
            <consortium name="Pathogen Informatics"/>
        </authorList>
    </citation>
    <scope>NUCLEOTIDE SEQUENCE</scope>
</reference>
<evidence type="ECO:0000313" key="1">
    <source>
        <dbReference type="EMBL" id="VEL15388.1"/>
    </source>
</evidence>
<protein>
    <submittedName>
        <fullName evidence="1">Uncharacterized protein</fullName>
    </submittedName>
</protein>
<evidence type="ECO:0000313" key="2">
    <source>
        <dbReference type="Proteomes" id="UP000784294"/>
    </source>
</evidence>
<comment type="caution">
    <text evidence="1">The sequence shown here is derived from an EMBL/GenBank/DDBJ whole genome shotgun (WGS) entry which is preliminary data.</text>
</comment>
<name>A0A448WMF6_9PLAT</name>
<dbReference type="AlphaFoldDB" id="A0A448WMF6"/>
<accession>A0A448WMF6</accession>